<keyword evidence="2" id="KW-0808">Transferase</keyword>
<gene>
    <name evidence="2" type="ORF">RFI_25517</name>
</gene>
<keyword evidence="1" id="KW-0175">Coiled coil</keyword>
<evidence type="ECO:0000256" key="1">
    <source>
        <dbReference type="SAM" id="Coils"/>
    </source>
</evidence>
<dbReference type="AlphaFoldDB" id="X6MDB9"/>
<organism evidence="2 3">
    <name type="scientific">Reticulomyxa filosa</name>
    <dbReference type="NCBI Taxonomy" id="46433"/>
    <lineage>
        <taxon>Eukaryota</taxon>
        <taxon>Sar</taxon>
        <taxon>Rhizaria</taxon>
        <taxon>Retaria</taxon>
        <taxon>Foraminifera</taxon>
        <taxon>Monothalamids</taxon>
        <taxon>Reticulomyxidae</taxon>
        <taxon>Reticulomyxa</taxon>
    </lineage>
</organism>
<keyword evidence="3" id="KW-1185">Reference proteome</keyword>
<feature type="coiled-coil region" evidence="1">
    <location>
        <begin position="1"/>
        <end position="69"/>
    </location>
</feature>
<evidence type="ECO:0000313" key="2">
    <source>
        <dbReference type="EMBL" id="ETO11859.1"/>
    </source>
</evidence>
<comment type="caution">
    <text evidence="2">The sequence shown here is derived from an EMBL/GenBank/DDBJ whole genome shotgun (WGS) entry which is preliminary data.</text>
</comment>
<reference evidence="2 3" key="1">
    <citation type="journal article" date="2013" name="Curr. Biol.">
        <title>The Genome of the Foraminiferan Reticulomyxa filosa.</title>
        <authorList>
            <person name="Glockner G."/>
            <person name="Hulsmann N."/>
            <person name="Schleicher M."/>
            <person name="Noegel A.A."/>
            <person name="Eichinger L."/>
            <person name="Gallinger C."/>
            <person name="Pawlowski J."/>
            <person name="Sierra R."/>
            <person name="Euteneuer U."/>
            <person name="Pillet L."/>
            <person name="Moustafa A."/>
            <person name="Platzer M."/>
            <person name="Groth M."/>
            <person name="Szafranski K."/>
            <person name="Schliwa M."/>
        </authorList>
    </citation>
    <scope>NUCLEOTIDE SEQUENCE [LARGE SCALE GENOMIC DNA]</scope>
</reference>
<keyword evidence="2" id="KW-0418">Kinase</keyword>
<proteinExistence type="predicted"/>
<dbReference type="GO" id="GO:0016301">
    <property type="term" value="F:kinase activity"/>
    <property type="evidence" value="ECO:0007669"/>
    <property type="project" value="UniProtKB-KW"/>
</dbReference>
<dbReference type="EMBL" id="ASPP01021951">
    <property type="protein sequence ID" value="ETO11859.1"/>
    <property type="molecule type" value="Genomic_DNA"/>
</dbReference>
<feature type="non-terminal residue" evidence="2">
    <location>
        <position position="1"/>
    </location>
</feature>
<dbReference type="Proteomes" id="UP000023152">
    <property type="component" value="Unassembled WGS sequence"/>
</dbReference>
<protein>
    <submittedName>
        <fullName evidence="2">Sphingosine kinase related protein</fullName>
    </submittedName>
</protein>
<name>X6MDB9_RETFI</name>
<accession>X6MDB9</accession>
<evidence type="ECO:0000313" key="3">
    <source>
        <dbReference type="Proteomes" id="UP000023152"/>
    </source>
</evidence>
<sequence length="260" mass="29200">SKDLKDRSELLIRERDEIKKQRENWQQMDEVEARHKEILELHRSITEERHKLHEEKKRFLKERKKWEKQKKHTFRYSAENIQLMSQSQQLAAPVGSMTSITSAALYGNGNISVNLSGNLNSNGNNNINNANIIANGNLLSTVPTTITLKPVSSLSRLGQSSASSVTQTYPTLHPLSMMGGSLKDTRAMANSMTTRPLKRLSGGDLASDYAESECADTIISDAVTDLESLNSLSDEEHEIDDVDNVKSKIQFLQLPVNEYE</sequence>